<comment type="similarity">
    <text evidence="16">Belongs to the cation transport ATPase (P-type) (TC 3.A.3) family. Type IA subfamily.</text>
</comment>
<feature type="domain" description="P-type ATPase A" evidence="17">
    <location>
        <begin position="102"/>
        <end position="205"/>
    </location>
</feature>
<feature type="transmembrane region" description="Helical" evidence="16">
    <location>
        <begin position="32"/>
        <end position="51"/>
    </location>
</feature>
<evidence type="ECO:0000256" key="15">
    <source>
        <dbReference type="ARBA" id="ARBA00023136"/>
    </source>
</evidence>
<evidence type="ECO:0000256" key="7">
    <source>
        <dbReference type="ARBA" id="ARBA00022723"/>
    </source>
</evidence>
<feature type="transmembrane region" description="Helical" evidence="16">
    <location>
        <begin position="63"/>
        <end position="82"/>
    </location>
</feature>
<dbReference type="Gene3D" id="3.40.1110.10">
    <property type="entry name" value="Calcium-transporting ATPase, cytoplasmic domain N"/>
    <property type="match status" value="1"/>
</dbReference>
<feature type="binding site" evidence="16">
    <location>
        <position position="515"/>
    </location>
    <ligand>
        <name>Mg(2+)</name>
        <dbReference type="ChEBI" id="CHEBI:18420"/>
    </ligand>
</feature>
<feature type="transmembrane region" description="Helical" evidence="16">
    <location>
        <begin position="651"/>
        <end position="673"/>
    </location>
</feature>
<keyword evidence="10 16" id="KW-0460">Magnesium</keyword>
<evidence type="ECO:0000256" key="13">
    <source>
        <dbReference type="ARBA" id="ARBA00022989"/>
    </source>
</evidence>
<name>A0A3D9QV39_9BACL</name>
<feature type="binding site" evidence="16">
    <location>
        <begin position="373"/>
        <end position="380"/>
    </location>
    <ligand>
        <name>ATP</name>
        <dbReference type="ChEBI" id="CHEBI:30616"/>
    </ligand>
</feature>
<organism evidence="18 19">
    <name type="scientific">Paenibacillus taihuensis</name>
    <dbReference type="NCBI Taxonomy" id="1156355"/>
    <lineage>
        <taxon>Bacteria</taxon>
        <taxon>Bacillati</taxon>
        <taxon>Bacillota</taxon>
        <taxon>Bacilli</taxon>
        <taxon>Bacillales</taxon>
        <taxon>Paenibacillaceae</taxon>
        <taxon>Paenibacillus</taxon>
    </lineage>
</organism>
<keyword evidence="19" id="KW-1185">Reference proteome</keyword>
<evidence type="ECO:0000313" key="18">
    <source>
        <dbReference type="EMBL" id="REE66684.1"/>
    </source>
</evidence>
<keyword evidence="14 16" id="KW-0406">Ion transport</keyword>
<dbReference type="Gene3D" id="3.40.50.1000">
    <property type="entry name" value="HAD superfamily/HAD-like"/>
    <property type="match status" value="1"/>
</dbReference>
<dbReference type="GO" id="GO:0005886">
    <property type="term" value="C:plasma membrane"/>
    <property type="evidence" value="ECO:0007669"/>
    <property type="project" value="UniProtKB-SubCell"/>
</dbReference>
<evidence type="ECO:0000256" key="14">
    <source>
        <dbReference type="ARBA" id="ARBA00023065"/>
    </source>
</evidence>
<dbReference type="Pfam" id="PF00702">
    <property type="entry name" value="Hydrolase"/>
    <property type="match status" value="1"/>
</dbReference>
<evidence type="ECO:0000256" key="12">
    <source>
        <dbReference type="ARBA" id="ARBA00022967"/>
    </source>
</evidence>
<dbReference type="SUPFAM" id="SSF56784">
    <property type="entry name" value="HAD-like"/>
    <property type="match status" value="1"/>
</dbReference>
<evidence type="ECO:0000256" key="6">
    <source>
        <dbReference type="ARBA" id="ARBA00022692"/>
    </source>
</evidence>
<comment type="subunit">
    <text evidence="16">The system is composed of three essential subunits: KdpA, KdpB and KdpC.</text>
</comment>
<accession>A0A3D9QV39</accession>
<feature type="binding site" evidence="16">
    <location>
        <position position="392"/>
    </location>
    <ligand>
        <name>ATP</name>
        <dbReference type="ChEBI" id="CHEBI:30616"/>
    </ligand>
</feature>
<keyword evidence="11 16" id="KW-0630">Potassium</keyword>
<keyword evidence="15 16" id="KW-0472">Membrane</keyword>
<dbReference type="OrthoDB" id="9813266at2"/>
<dbReference type="RefSeq" id="WP_116192163.1">
    <property type="nucleotide sequence ID" value="NZ_QTTN01000048.1"/>
</dbReference>
<dbReference type="SFLD" id="SFLDG00002">
    <property type="entry name" value="C1.7:_P-type_atpase_like"/>
    <property type="match status" value="1"/>
</dbReference>
<evidence type="ECO:0000256" key="3">
    <source>
        <dbReference type="ARBA" id="ARBA00022475"/>
    </source>
</evidence>
<comment type="catalytic activity">
    <reaction evidence="16">
        <text>K(+)(out) + ATP + H2O = K(+)(in) + ADP + phosphate + H(+)</text>
        <dbReference type="Rhea" id="RHEA:16777"/>
        <dbReference type="ChEBI" id="CHEBI:15377"/>
        <dbReference type="ChEBI" id="CHEBI:15378"/>
        <dbReference type="ChEBI" id="CHEBI:29103"/>
        <dbReference type="ChEBI" id="CHEBI:30616"/>
        <dbReference type="ChEBI" id="CHEBI:43474"/>
        <dbReference type="ChEBI" id="CHEBI:456216"/>
        <dbReference type="EC" id="7.2.2.6"/>
    </reaction>
</comment>
<reference evidence="18 19" key="1">
    <citation type="submission" date="2018-08" db="EMBL/GenBank/DDBJ databases">
        <title>Genomic Encyclopedia of Type Strains, Phase III (KMG-III): the genomes of soil and plant-associated and newly described type strains.</title>
        <authorList>
            <person name="Whitman W."/>
        </authorList>
    </citation>
    <scope>NUCLEOTIDE SEQUENCE [LARGE SCALE GENOMIC DNA]</scope>
    <source>
        <strain evidence="18 19">CGMCC 1.10966</strain>
    </source>
</reference>
<dbReference type="InterPro" id="IPR023299">
    <property type="entry name" value="ATPase_P-typ_cyto_dom_N"/>
</dbReference>
<dbReference type="AlphaFoldDB" id="A0A3D9QV39"/>
<feature type="binding site" evidence="16">
    <location>
        <position position="345"/>
    </location>
    <ligand>
        <name>ATP</name>
        <dbReference type="ChEBI" id="CHEBI:30616"/>
    </ligand>
</feature>
<evidence type="ECO:0000256" key="10">
    <source>
        <dbReference type="ARBA" id="ARBA00022842"/>
    </source>
</evidence>
<dbReference type="InterPro" id="IPR044492">
    <property type="entry name" value="P_typ_ATPase_HD_dom"/>
</dbReference>
<dbReference type="GO" id="GO:0000287">
    <property type="term" value="F:magnesium ion binding"/>
    <property type="evidence" value="ECO:0007669"/>
    <property type="project" value="UniProtKB-UniRule"/>
</dbReference>
<dbReference type="InterPro" id="IPR059000">
    <property type="entry name" value="ATPase_P-type_domA"/>
</dbReference>
<dbReference type="InterPro" id="IPR036412">
    <property type="entry name" value="HAD-like_sf"/>
</dbReference>
<feature type="active site" description="4-aspartylphosphate intermediate" evidence="16">
    <location>
        <position position="304"/>
    </location>
</feature>
<evidence type="ECO:0000313" key="19">
    <source>
        <dbReference type="Proteomes" id="UP000256304"/>
    </source>
</evidence>
<feature type="transmembrane region" description="Helical" evidence="16">
    <location>
        <begin position="249"/>
        <end position="273"/>
    </location>
</feature>
<feature type="transmembrane region" description="Helical" evidence="16">
    <location>
        <begin position="611"/>
        <end position="631"/>
    </location>
</feature>
<evidence type="ECO:0000256" key="9">
    <source>
        <dbReference type="ARBA" id="ARBA00022840"/>
    </source>
</evidence>
<dbReference type="SFLD" id="SFLDF00027">
    <property type="entry name" value="p-type_atpase"/>
    <property type="match status" value="1"/>
</dbReference>
<evidence type="ECO:0000256" key="5">
    <source>
        <dbReference type="ARBA" id="ARBA00022553"/>
    </source>
</evidence>
<dbReference type="SUPFAM" id="SSF81665">
    <property type="entry name" value="Calcium ATPase, transmembrane domain M"/>
    <property type="match status" value="1"/>
</dbReference>
<evidence type="ECO:0000256" key="4">
    <source>
        <dbReference type="ARBA" id="ARBA00022538"/>
    </source>
</evidence>
<dbReference type="PANTHER" id="PTHR43743:SF1">
    <property type="entry name" value="POTASSIUM-TRANSPORTING ATPASE ATP-BINDING SUBUNIT"/>
    <property type="match status" value="1"/>
</dbReference>
<gene>
    <name evidence="16" type="primary">kdpB</name>
    <name evidence="18" type="ORF">A8990_14820</name>
</gene>
<protein>
    <recommendedName>
        <fullName evidence="16">Potassium-transporting ATPase ATP-binding subunit</fullName>
        <ecNumber evidence="16">7.2.2.6</ecNumber>
    </recommendedName>
    <alternativeName>
        <fullName evidence="16">ATP phosphohydrolase [potassium-transporting] B chain</fullName>
    </alternativeName>
    <alternativeName>
        <fullName evidence="16">Potassium-binding and translocating subunit B</fullName>
    </alternativeName>
    <alternativeName>
        <fullName evidence="16">Potassium-translocating ATPase B chain</fullName>
    </alternativeName>
</protein>
<keyword evidence="6 16" id="KW-0812">Transmembrane</keyword>
<keyword evidence="3 16" id="KW-1003">Cell membrane</keyword>
<dbReference type="PROSITE" id="PS00154">
    <property type="entry name" value="ATPASE_E1_E2"/>
    <property type="match status" value="1"/>
</dbReference>
<feature type="transmembrane region" description="Helical" evidence="16">
    <location>
        <begin position="581"/>
        <end position="599"/>
    </location>
</feature>
<dbReference type="SUPFAM" id="SSF81653">
    <property type="entry name" value="Calcium ATPase, transduction domain A"/>
    <property type="match status" value="1"/>
</dbReference>
<dbReference type="GO" id="GO:0005524">
    <property type="term" value="F:ATP binding"/>
    <property type="evidence" value="ECO:0007669"/>
    <property type="project" value="UniProtKB-UniRule"/>
</dbReference>
<keyword evidence="12 16" id="KW-1278">Translocase</keyword>
<evidence type="ECO:0000256" key="2">
    <source>
        <dbReference type="ARBA" id="ARBA00022448"/>
    </source>
</evidence>
<comment type="subcellular location">
    <subcellularLocation>
        <location evidence="16">Cell membrane</location>
        <topology evidence="16">Multi-pass membrane protein</topology>
    </subcellularLocation>
    <subcellularLocation>
        <location evidence="1">Membrane</location>
        <topology evidence="1">Multi-pass membrane protein</topology>
    </subcellularLocation>
</comment>
<dbReference type="FunFam" id="2.70.150.10:FF:000033">
    <property type="entry name" value="Potassium-transporting ATPase ATP-binding subunit"/>
    <property type="match status" value="1"/>
</dbReference>
<dbReference type="NCBIfam" id="TIGR01497">
    <property type="entry name" value="kdpB"/>
    <property type="match status" value="1"/>
</dbReference>
<keyword evidence="4 16" id="KW-0633">Potassium transport</keyword>
<evidence type="ECO:0000256" key="1">
    <source>
        <dbReference type="ARBA" id="ARBA00004141"/>
    </source>
</evidence>
<dbReference type="InterPro" id="IPR023298">
    <property type="entry name" value="ATPase_P-typ_TM_dom_sf"/>
</dbReference>
<feature type="binding site" evidence="16">
    <location>
        <position position="341"/>
    </location>
    <ligand>
        <name>ATP</name>
        <dbReference type="ChEBI" id="CHEBI:30616"/>
    </ligand>
</feature>
<feature type="transmembrane region" description="Helical" evidence="16">
    <location>
        <begin position="216"/>
        <end position="237"/>
    </location>
</feature>
<keyword evidence="8 16" id="KW-0547">Nucleotide-binding</keyword>
<dbReference type="PANTHER" id="PTHR43743">
    <property type="entry name" value="POTASSIUM-TRANSPORTING ATPASE ATP-BINDING SUBUNIT"/>
    <property type="match status" value="1"/>
</dbReference>
<evidence type="ECO:0000256" key="11">
    <source>
        <dbReference type="ARBA" id="ARBA00022958"/>
    </source>
</evidence>
<evidence type="ECO:0000259" key="17">
    <source>
        <dbReference type="Pfam" id="PF00122"/>
    </source>
</evidence>
<dbReference type="InterPro" id="IPR018303">
    <property type="entry name" value="ATPase_P-typ_P_site"/>
</dbReference>
<dbReference type="GO" id="GO:0016887">
    <property type="term" value="F:ATP hydrolysis activity"/>
    <property type="evidence" value="ECO:0007669"/>
    <property type="project" value="InterPro"/>
</dbReference>
<dbReference type="InterPro" id="IPR023214">
    <property type="entry name" value="HAD_sf"/>
</dbReference>
<dbReference type="SFLD" id="SFLDS00003">
    <property type="entry name" value="Haloacid_Dehalogenase"/>
    <property type="match status" value="1"/>
</dbReference>
<evidence type="ECO:0000256" key="16">
    <source>
        <dbReference type="HAMAP-Rule" id="MF_00285"/>
    </source>
</evidence>
<keyword evidence="2 16" id="KW-0813">Transport</keyword>
<dbReference type="GO" id="GO:0008556">
    <property type="term" value="F:P-type potassium transmembrane transporter activity"/>
    <property type="evidence" value="ECO:0007669"/>
    <property type="project" value="UniProtKB-UniRule"/>
</dbReference>
<dbReference type="FunFam" id="3.40.1110.10:FF:000007">
    <property type="entry name" value="Potassium-transporting ATPase ATP-binding subunit"/>
    <property type="match status" value="1"/>
</dbReference>
<keyword evidence="9 16" id="KW-0067">ATP-binding</keyword>
<feature type="binding site" evidence="16">
    <location>
        <position position="519"/>
    </location>
    <ligand>
        <name>Mg(2+)</name>
        <dbReference type="ChEBI" id="CHEBI:18420"/>
    </ligand>
</feature>
<dbReference type="Pfam" id="PF00122">
    <property type="entry name" value="E1-E2_ATPase"/>
    <property type="match status" value="1"/>
</dbReference>
<proteinExistence type="inferred from homology"/>
<comment type="caution">
    <text evidence="18">The sequence shown here is derived from an EMBL/GenBank/DDBJ whole genome shotgun (WGS) entry which is preliminary data.</text>
</comment>
<dbReference type="CDD" id="cd02078">
    <property type="entry name" value="P-type_ATPase_K"/>
    <property type="match status" value="1"/>
</dbReference>
<dbReference type="EC" id="7.2.2.6" evidence="16"/>
<dbReference type="InterPro" id="IPR001757">
    <property type="entry name" value="P_typ_ATPase"/>
</dbReference>
<dbReference type="PRINTS" id="PR00119">
    <property type="entry name" value="CATATPASE"/>
</dbReference>
<evidence type="ECO:0000256" key="8">
    <source>
        <dbReference type="ARBA" id="ARBA00022741"/>
    </source>
</evidence>
<sequence length="679" mass="71949">MSTRKSLITKEIASQAVIDAFKKLNPAVMIKNPVMFIVEVGTVITLLLSISPDLFGADHVGRGYDVAVFLILLFTVLFGNFAEALAEGRGKAQADTLRRTKSETMAKVLLKDGTMKQVPSTQLKKGDIVRVDTGEIIPTDGEIIEGLASIDESAITGESAPVIKEAGGDFSSVTGGTRVASDYIIMKVMTDPGESFLDRMISLVEGAKRQKTPNEIALTTLLAVLTMIFIIVIITMVPMSKYLNVDLDIATLIALLVCLIPTTIGALLSAIGIAGMDRVTQFNVLAMSGKAVEAAGDIDTLILDKTGTITYGNRMAAEFTPVKGVTQQEITFVALQSSVKDETPEGRSIVELANKQGGVWANKEYDSAEIIEFTAETRMSGLDLPGGVKIRKGAVDAIKKYVSALGGVIPNDLEEIANRIARAGGTPLAVAAGNRIVGVIYLKDTVKPGLKERFAELRAMGIKTIMCTGDNPLTAATIALEAGVDDFIAEAKPEDKIAAIKKEQQEGKLVAMTGDGTNDAPALAQADVGLAMNSGTMAAKEAANMIDLDSDPTKLLSVVSIGKQLLITRGALTTFSIANDIAKYFAIIPAMFILAMPQLDAMNIMHLASPKSAILSALIFNAIIIPLLIPIAMKGVKYRSSTADSLLTRNVLLYGVGGVIVPFVGIKLIDLILHGLSLV</sequence>
<dbReference type="InterPro" id="IPR008250">
    <property type="entry name" value="ATPase_P-typ_transduc_dom_A_sf"/>
</dbReference>
<keyword evidence="5 16" id="KW-0597">Phosphoprotein</keyword>
<dbReference type="InterPro" id="IPR006391">
    <property type="entry name" value="P-type_ATPase_bsu_IA"/>
</dbReference>
<dbReference type="NCBIfam" id="TIGR01494">
    <property type="entry name" value="ATPase_P-type"/>
    <property type="match status" value="2"/>
</dbReference>
<keyword evidence="13 16" id="KW-1133">Transmembrane helix</keyword>
<dbReference type="Proteomes" id="UP000256304">
    <property type="component" value="Unassembled WGS sequence"/>
</dbReference>
<dbReference type="EMBL" id="QTTN01000048">
    <property type="protein sequence ID" value="REE66684.1"/>
    <property type="molecule type" value="Genomic_DNA"/>
</dbReference>
<comment type="function">
    <text evidence="16">Part of the high-affinity ATP-driven potassium transport (or Kdp) system, which catalyzes the hydrolysis of ATP coupled with the electrogenic transport of potassium into the cytoplasm. This subunit is responsible for energy coupling to the transport system and for the release of the potassium ions to the cytoplasm.</text>
</comment>
<keyword evidence="7 16" id="KW-0479">Metal-binding</keyword>
<dbReference type="Gene3D" id="2.70.150.10">
    <property type="entry name" value="Calcium-transporting ATPase, cytoplasmic transduction domain A"/>
    <property type="match status" value="1"/>
</dbReference>
<dbReference type="HAMAP" id="MF_00285">
    <property type="entry name" value="KdpB"/>
    <property type="match status" value="1"/>
</dbReference>